<feature type="domain" description="GGDEF" evidence="3">
    <location>
        <begin position="182"/>
        <end position="311"/>
    </location>
</feature>
<evidence type="ECO:0000313" key="4">
    <source>
        <dbReference type="EMBL" id="QIJ03623.1"/>
    </source>
</evidence>
<dbReference type="PANTHER" id="PTHR45138">
    <property type="entry name" value="REGULATORY COMPONENTS OF SENSORY TRANSDUCTION SYSTEM"/>
    <property type="match status" value="1"/>
</dbReference>
<dbReference type="GO" id="GO:0005886">
    <property type="term" value="C:plasma membrane"/>
    <property type="evidence" value="ECO:0007669"/>
    <property type="project" value="TreeGrafter"/>
</dbReference>
<dbReference type="KEGG" id="schk:GII14_05125"/>
<evidence type="ECO:0000256" key="1">
    <source>
        <dbReference type="ARBA" id="ARBA00012528"/>
    </source>
</evidence>
<dbReference type="InterPro" id="IPR050469">
    <property type="entry name" value="Diguanylate_Cyclase"/>
</dbReference>
<proteinExistence type="predicted"/>
<dbReference type="InterPro" id="IPR000160">
    <property type="entry name" value="GGDEF_dom"/>
</dbReference>
<dbReference type="NCBIfam" id="TIGR00254">
    <property type="entry name" value="GGDEF"/>
    <property type="match status" value="1"/>
</dbReference>
<evidence type="ECO:0000256" key="2">
    <source>
        <dbReference type="ARBA" id="ARBA00034247"/>
    </source>
</evidence>
<dbReference type="GO" id="GO:0043709">
    <property type="term" value="P:cell adhesion involved in single-species biofilm formation"/>
    <property type="evidence" value="ECO:0007669"/>
    <property type="project" value="TreeGrafter"/>
</dbReference>
<dbReference type="SUPFAM" id="SSF55073">
    <property type="entry name" value="Nucleotide cyclase"/>
    <property type="match status" value="1"/>
</dbReference>
<dbReference type="EC" id="2.7.7.65" evidence="1"/>
<dbReference type="GO" id="GO:0052621">
    <property type="term" value="F:diguanylate cyclase activity"/>
    <property type="evidence" value="ECO:0007669"/>
    <property type="project" value="UniProtKB-EC"/>
</dbReference>
<protein>
    <recommendedName>
        <fullName evidence="1">diguanylate cyclase</fullName>
        <ecNumber evidence="1">2.7.7.65</ecNumber>
    </recommendedName>
</protein>
<name>A0A6G7LP99_9GAMM</name>
<dbReference type="PANTHER" id="PTHR45138:SF9">
    <property type="entry name" value="DIGUANYLATE CYCLASE DGCM-RELATED"/>
    <property type="match status" value="1"/>
</dbReference>
<reference evidence="4 5" key="1">
    <citation type="submission" date="2019-11" db="EMBL/GenBank/DDBJ databases">
        <title>Complete Genome Sequence of Shewanella chilikensis Strain DC57, Isolated from Corroded Seal Rings at a floating production facility in Australia.</title>
        <authorList>
            <person name="Salgar-Chaparro S.J."/>
            <person name="Castillo-Villamizar G.A."/>
            <person name="Poehlein A."/>
            <person name="Daniel R."/>
            <person name="Machuca L."/>
        </authorList>
    </citation>
    <scope>NUCLEOTIDE SEQUENCE [LARGE SCALE GENOMIC DNA]</scope>
    <source>
        <strain evidence="4 5">DC57</strain>
    </source>
</reference>
<sequence length="330" mass="37154">MPMSREPEAILDSVVQLTEQRQLDSLAESLVSTVSQMLSIDEVCILDVDKLTKRKGGLDGQRNVSSASLAVSVKLCIEQQREICFSNGLHQELAVPIIINDKLTKVLLVSAPLLTEQDRVLLRGFAKVYENYFHIVVESETDSLTNLLNRKAFLPQLYSSVEIACDLLQEQAQASQDADEELKLWICIFDIDYFKKINDTFGHLYGDEVLLQVSALMKQVFNPQDLMFRFGGDEFVILPAPRSRRALIELCQEFTQNLAQLQQERLGGIRISMGIVGIDPRVDPGTLLNQADNALYFVKGNGRNQVAFYGQLLAEGKLQRPEIEDDIELF</sequence>
<dbReference type="AlphaFoldDB" id="A0A6G7LP99"/>
<dbReference type="Pfam" id="PF00990">
    <property type="entry name" value="GGDEF"/>
    <property type="match status" value="1"/>
</dbReference>
<dbReference type="SMART" id="SM00267">
    <property type="entry name" value="GGDEF"/>
    <property type="match status" value="1"/>
</dbReference>
<evidence type="ECO:0000259" key="3">
    <source>
        <dbReference type="PROSITE" id="PS50887"/>
    </source>
</evidence>
<accession>A0A6G7LP99</accession>
<dbReference type="PROSITE" id="PS50887">
    <property type="entry name" value="GGDEF"/>
    <property type="match status" value="1"/>
</dbReference>
<evidence type="ECO:0000313" key="5">
    <source>
        <dbReference type="Proteomes" id="UP000502117"/>
    </source>
</evidence>
<dbReference type="InterPro" id="IPR029787">
    <property type="entry name" value="Nucleotide_cyclase"/>
</dbReference>
<dbReference type="EMBL" id="CP045857">
    <property type="protein sequence ID" value="QIJ03623.1"/>
    <property type="molecule type" value="Genomic_DNA"/>
</dbReference>
<comment type="catalytic activity">
    <reaction evidence="2">
        <text>2 GTP = 3',3'-c-di-GMP + 2 diphosphate</text>
        <dbReference type="Rhea" id="RHEA:24898"/>
        <dbReference type="ChEBI" id="CHEBI:33019"/>
        <dbReference type="ChEBI" id="CHEBI:37565"/>
        <dbReference type="ChEBI" id="CHEBI:58805"/>
        <dbReference type="EC" id="2.7.7.65"/>
    </reaction>
</comment>
<organism evidence="4 5">
    <name type="scientific">Shewanella chilikensis</name>
    <dbReference type="NCBI Taxonomy" id="558541"/>
    <lineage>
        <taxon>Bacteria</taxon>
        <taxon>Pseudomonadati</taxon>
        <taxon>Pseudomonadota</taxon>
        <taxon>Gammaproteobacteria</taxon>
        <taxon>Alteromonadales</taxon>
        <taxon>Shewanellaceae</taxon>
        <taxon>Shewanella</taxon>
    </lineage>
</organism>
<dbReference type="Gene3D" id="3.30.70.270">
    <property type="match status" value="1"/>
</dbReference>
<dbReference type="CDD" id="cd01949">
    <property type="entry name" value="GGDEF"/>
    <property type="match status" value="1"/>
</dbReference>
<gene>
    <name evidence="4" type="ORF">GII14_05125</name>
</gene>
<dbReference type="InterPro" id="IPR043128">
    <property type="entry name" value="Rev_trsase/Diguanyl_cyclase"/>
</dbReference>
<dbReference type="GO" id="GO:1902201">
    <property type="term" value="P:negative regulation of bacterial-type flagellum-dependent cell motility"/>
    <property type="evidence" value="ECO:0007669"/>
    <property type="project" value="TreeGrafter"/>
</dbReference>
<dbReference type="Proteomes" id="UP000502117">
    <property type="component" value="Chromosome"/>
</dbReference>